<dbReference type="AlphaFoldDB" id="W4K210"/>
<dbReference type="InParanoid" id="W4K210"/>
<dbReference type="HOGENOM" id="CLU_028606_0_0_1"/>
<gene>
    <name evidence="1" type="ORF">HETIRDRAFT_245547</name>
</gene>
<dbReference type="EMBL" id="KI925460">
    <property type="protein sequence ID" value="ETW79848.1"/>
    <property type="molecule type" value="Genomic_DNA"/>
</dbReference>
<keyword evidence="2" id="KW-1185">Reference proteome</keyword>
<evidence type="ECO:0000313" key="1">
    <source>
        <dbReference type="EMBL" id="ETW79848.1"/>
    </source>
</evidence>
<evidence type="ECO:0008006" key="3">
    <source>
        <dbReference type="Google" id="ProtNLM"/>
    </source>
</evidence>
<proteinExistence type="predicted"/>
<evidence type="ECO:0000313" key="2">
    <source>
        <dbReference type="Proteomes" id="UP000030671"/>
    </source>
</evidence>
<dbReference type="InterPro" id="IPR039254">
    <property type="entry name" value="Rds1"/>
</dbReference>
<dbReference type="KEGG" id="hir:HETIRDRAFT_245547"/>
<dbReference type="Pfam" id="PF13668">
    <property type="entry name" value="Ferritin_2"/>
    <property type="match status" value="1"/>
</dbReference>
<accession>W4K210</accession>
<protein>
    <recommendedName>
        <fullName evidence="3">Rds1 protein</fullName>
    </recommendedName>
</protein>
<dbReference type="Proteomes" id="UP000030671">
    <property type="component" value="Unassembled WGS sequence"/>
</dbReference>
<dbReference type="OrthoDB" id="2098436at2759"/>
<dbReference type="GeneID" id="20669084"/>
<reference evidence="1 2" key="1">
    <citation type="journal article" date="2012" name="New Phytol.">
        <title>Insight into trade-off between wood decay and parasitism from the genome of a fungal forest pathogen.</title>
        <authorList>
            <person name="Olson A."/>
            <person name="Aerts A."/>
            <person name="Asiegbu F."/>
            <person name="Belbahri L."/>
            <person name="Bouzid O."/>
            <person name="Broberg A."/>
            <person name="Canback B."/>
            <person name="Coutinho P.M."/>
            <person name="Cullen D."/>
            <person name="Dalman K."/>
            <person name="Deflorio G."/>
            <person name="van Diepen L.T."/>
            <person name="Dunand C."/>
            <person name="Duplessis S."/>
            <person name="Durling M."/>
            <person name="Gonthier P."/>
            <person name="Grimwood J."/>
            <person name="Fossdal C.G."/>
            <person name="Hansson D."/>
            <person name="Henrissat B."/>
            <person name="Hietala A."/>
            <person name="Himmelstrand K."/>
            <person name="Hoffmeister D."/>
            <person name="Hogberg N."/>
            <person name="James T.Y."/>
            <person name="Karlsson M."/>
            <person name="Kohler A."/>
            <person name="Kues U."/>
            <person name="Lee Y.H."/>
            <person name="Lin Y.C."/>
            <person name="Lind M."/>
            <person name="Lindquist E."/>
            <person name="Lombard V."/>
            <person name="Lucas S."/>
            <person name="Lunden K."/>
            <person name="Morin E."/>
            <person name="Murat C."/>
            <person name="Park J."/>
            <person name="Raffaello T."/>
            <person name="Rouze P."/>
            <person name="Salamov A."/>
            <person name="Schmutz J."/>
            <person name="Solheim H."/>
            <person name="Stahlberg J."/>
            <person name="Velez H."/>
            <person name="de Vries R.P."/>
            <person name="Wiebenga A."/>
            <person name="Woodward S."/>
            <person name="Yakovlev I."/>
            <person name="Garbelotto M."/>
            <person name="Martin F."/>
            <person name="Grigoriev I.V."/>
            <person name="Stenlid J."/>
        </authorList>
    </citation>
    <scope>NUCLEOTIDE SEQUENCE [LARGE SCALE GENOMIC DNA]</scope>
    <source>
        <strain evidence="1 2">TC 32-1</strain>
    </source>
</reference>
<dbReference type="eggNOG" id="ENOG502QSE0">
    <property type="taxonomic scope" value="Eukaryota"/>
</dbReference>
<organism evidence="1 2">
    <name type="scientific">Heterobasidion irregulare (strain TC 32-1)</name>
    <dbReference type="NCBI Taxonomy" id="747525"/>
    <lineage>
        <taxon>Eukaryota</taxon>
        <taxon>Fungi</taxon>
        <taxon>Dikarya</taxon>
        <taxon>Basidiomycota</taxon>
        <taxon>Agaricomycotina</taxon>
        <taxon>Agaricomycetes</taxon>
        <taxon>Russulales</taxon>
        <taxon>Bondarzewiaceae</taxon>
        <taxon>Heterobasidion</taxon>
        <taxon>Heterobasidion annosum species complex</taxon>
    </lineage>
</organism>
<feature type="non-terminal residue" evidence="1">
    <location>
        <position position="344"/>
    </location>
</feature>
<dbReference type="PANTHER" id="PTHR38705">
    <property type="entry name" value="PROTEIN RDS1"/>
    <property type="match status" value="1"/>
</dbReference>
<sequence>APSPTPVYAPQGGIGFNSTPSYKPQSDFDFQSLNLALHQELIELDLFRHGIAVYNQTDFTNAGLNAQDMYLLQFMANQEVAHATLISNILYPNVTQPCTYVYPNFTDLRAYIDFCQRLTRWGESGVYGFLGHLNAQDTASLLMDSIATEARQQMIFRQFEGLFPMPYDFVPSITQSMAWTLLAPFIQSCPQGNPTVKWQNFPALTVLNNPYWPDLPLDNSSQPAITQNRSQVTYPGREVSLSWETPGKQVGFNNSFTTNSTAGQPQFVAWISQLNTTYTTLNNINGTNATTIQPGGTVFENSTSSLINGTMYLLITDAAPYVTPYNLSQIEPHIVAGPAIYQAG</sequence>
<dbReference type="RefSeq" id="XP_009548390.1">
    <property type="nucleotide sequence ID" value="XM_009550095.2"/>
</dbReference>
<dbReference type="PANTHER" id="PTHR38705:SF1">
    <property type="entry name" value="PROTEIN RDS1"/>
    <property type="match status" value="1"/>
</dbReference>
<feature type="non-terminal residue" evidence="1">
    <location>
        <position position="1"/>
    </location>
</feature>
<name>W4K210_HETIT</name>